<dbReference type="GO" id="GO:0005737">
    <property type="term" value="C:cytoplasm"/>
    <property type="evidence" value="ECO:0007669"/>
    <property type="project" value="TreeGrafter"/>
</dbReference>
<dbReference type="EMBL" id="NJBN01000003">
    <property type="protein sequence ID" value="TKJ41190.1"/>
    <property type="molecule type" value="Genomic_DNA"/>
</dbReference>
<dbReference type="Gene3D" id="3.90.580.10">
    <property type="entry name" value="Zinc finger, CHC2-type domain"/>
    <property type="match status" value="1"/>
</dbReference>
<dbReference type="InterPro" id="IPR013264">
    <property type="entry name" value="DNAG_N"/>
</dbReference>
<dbReference type="GO" id="GO:0008270">
    <property type="term" value="F:zinc ion binding"/>
    <property type="evidence" value="ECO:0007669"/>
    <property type="project" value="UniProtKB-KW"/>
</dbReference>
<proteinExistence type="predicted"/>
<evidence type="ECO:0000256" key="1">
    <source>
        <dbReference type="ARBA" id="ARBA00022723"/>
    </source>
</evidence>
<dbReference type="InterPro" id="IPR002694">
    <property type="entry name" value="Znf_CHC2"/>
</dbReference>
<sequence>MTVIDKIKQDLLISDIISELQMKNTINCPFDDHTDENASFVHYPESNSFNCFGCNRGGTVIDFLMHLNNWSVKDAINHAKDQLGIHDHELTLEEVNHQERVLQRTIILEKVTNHCFDILWTENSSQEAKKARSYLKKRGFKEKLLKSMRIGIINIKSLRKSISDECLELAGLLVRKKDKLHPIVSATRLWYPVIKQQKVVYGICGKFLEDDSLADRKYINLAAGPLKIGSKTYLYNMDASFNRNEVYIAEGIPDTLTALSLGLDAVGILGADNLEDPKIFSSTREVYIIADNDDDRKGWLAALNLGLKTYAAQSERSHGETYLMELPTQERAKAGVIKFEHDRDAARKIRGSLPKIDDYAKLVKIKDLNDWFLLGNTIEDFNKLKAQSLSIISTLINYLSSANIPLSRTDNYLNSFVYKPLSKRGDLERNKYAAMLAKNRKEGGLGITKIQSEKRFKEMEQESMYEENKSLSPTDQIHKLRIRRGLPEYLMNQEVKQIFLPDLFRLAKLYTDANTKRVYFFMVATKTLVEISAESKEYQLLMGTYKINPTDRLFKYLKNELCQEAWRSGKEVPIHRFSYFDRNSAILYISASAGEMYKLNGDTMQKINNGEDNVFLLPQHGSEPILIEQEAAHGSV</sequence>
<comment type="caution">
    <text evidence="5">The sequence shown here is derived from an EMBL/GenBank/DDBJ whole genome shotgun (WGS) entry which is preliminary data.</text>
</comment>
<evidence type="ECO:0000256" key="2">
    <source>
        <dbReference type="ARBA" id="ARBA00022771"/>
    </source>
</evidence>
<dbReference type="PANTHER" id="PTHR30313">
    <property type="entry name" value="DNA PRIMASE"/>
    <property type="match status" value="1"/>
</dbReference>
<accession>A0A532V1U3</accession>
<dbReference type="GO" id="GO:0003899">
    <property type="term" value="F:DNA-directed RNA polymerase activity"/>
    <property type="evidence" value="ECO:0007669"/>
    <property type="project" value="InterPro"/>
</dbReference>
<name>A0A532V1U3_UNCL8</name>
<protein>
    <recommendedName>
        <fullName evidence="4">Zinc finger CHC2-type domain-containing protein</fullName>
    </recommendedName>
</protein>
<dbReference type="SUPFAM" id="SSF57783">
    <property type="entry name" value="Zinc beta-ribbon"/>
    <property type="match status" value="1"/>
</dbReference>
<evidence type="ECO:0000256" key="3">
    <source>
        <dbReference type="ARBA" id="ARBA00022833"/>
    </source>
</evidence>
<evidence type="ECO:0000313" key="5">
    <source>
        <dbReference type="EMBL" id="TKJ41190.1"/>
    </source>
</evidence>
<reference evidence="5 6" key="1">
    <citation type="submission" date="2017-06" db="EMBL/GenBank/DDBJ databases">
        <title>Novel microbial phyla capable of carbon fixation and sulfur reduction in deep-sea sediments.</title>
        <authorList>
            <person name="Huang J."/>
            <person name="Baker B."/>
            <person name="Wang Y."/>
        </authorList>
    </citation>
    <scope>NUCLEOTIDE SEQUENCE [LARGE SCALE GENOMIC DNA]</scope>
    <source>
        <strain evidence="5">B3_LCP</strain>
    </source>
</reference>
<dbReference type="Gene3D" id="3.90.980.10">
    <property type="entry name" value="DNA primase, catalytic core, N-terminal domain"/>
    <property type="match status" value="1"/>
</dbReference>
<dbReference type="SMART" id="SM00400">
    <property type="entry name" value="ZnF_CHCC"/>
    <property type="match status" value="1"/>
</dbReference>
<keyword evidence="1" id="KW-0479">Metal-binding</keyword>
<evidence type="ECO:0000313" key="6">
    <source>
        <dbReference type="Proteomes" id="UP000319619"/>
    </source>
</evidence>
<dbReference type="Proteomes" id="UP000319619">
    <property type="component" value="Unassembled WGS sequence"/>
</dbReference>
<dbReference type="CDD" id="cd01029">
    <property type="entry name" value="TOPRIM_primases"/>
    <property type="match status" value="1"/>
</dbReference>
<dbReference type="GO" id="GO:0006269">
    <property type="term" value="P:DNA replication, synthesis of primer"/>
    <property type="evidence" value="ECO:0007669"/>
    <property type="project" value="TreeGrafter"/>
</dbReference>
<dbReference type="PANTHER" id="PTHR30313:SF2">
    <property type="entry name" value="DNA PRIMASE"/>
    <property type="match status" value="1"/>
</dbReference>
<dbReference type="Pfam" id="PF01807">
    <property type="entry name" value="Zn_ribbon_DnaG"/>
    <property type="match status" value="1"/>
</dbReference>
<feature type="domain" description="Zinc finger CHC2-type" evidence="4">
    <location>
        <begin position="28"/>
        <end position="80"/>
    </location>
</feature>
<dbReference type="InterPro" id="IPR034154">
    <property type="entry name" value="TOPRIM_DnaG/twinkle"/>
</dbReference>
<evidence type="ECO:0000259" key="4">
    <source>
        <dbReference type="SMART" id="SM00400"/>
    </source>
</evidence>
<dbReference type="InterPro" id="IPR037068">
    <property type="entry name" value="DNA_primase_core_N_sf"/>
</dbReference>
<dbReference type="Pfam" id="PF08275">
    <property type="entry name" value="DNAG_N"/>
    <property type="match status" value="1"/>
</dbReference>
<dbReference type="SUPFAM" id="SSF56731">
    <property type="entry name" value="DNA primase core"/>
    <property type="match status" value="1"/>
</dbReference>
<keyword evidence="3" id="KW-0862">Zinc</keyword>
<keyword evidence="2" id="KW-0863">Zinc-finger</keyword>
<organism evidence="5 6">
    <name type="scientific">candidate division LCP-89 bacterium B3_LCP</name>
    <dbReference type="NCBI Taxonomy" id="2012998"/>
    <lineage>
        <taxon>Bacteria</taxon>
        <taxon>Pseudomonadati</taxon>
        <taxon>Bacteria division LCP-89</taxon>
    </lineage>
</organism>
<dbReference type="InterPro" id="IPR036977">
    <property type="entry name" value="DNA_primase_Znf_CHC2"/>
</dbReference>
<dbReference type="InterPro" id="IPR050219">
    <property type="entry name" value="DnaG_primase"/>
</dbReference>
<dbReference type="AlphaFoldDB" id="A0A532V1U3"/>
<dbReference type="GO" id="GO:0003677">
    <property type="term" value="F:DNA binding"/>
    <property type="evidence" value="ECO:0007669"/>
    <property type="project" value="InterPro"/>
</dbReference>
<gene>
    <name evidence="5" type="ORF">CEE37_05865</name>
</gene>